<keyword evidence="3" id="KW-0963">Cytoplasm</keyword>
<keyword evidence="5" id="KW-0694">RNA-binding</keyword>
<dbReference type="Pfam" id="PF08240">
    <property type="entry name" value="ADH_N"/>
    <property type="match status" value="1"/>
</dbReference>
<dbReference type="PANTHER" id="PTHR44154">
    <property type="entry name" value="QUINONE OXIDOREDUCTASE"/>
    <property type="match status" value="1"/>
</dbReference>
<evidence type="ECO:0000256" key="3">
    <source>
        <dbReference type="ARBA" id="ARBA00022490"/>
    </source>
</evidence>
<dbReference type="Gene3D" id="3.40.50.720">
    <property type="entry name" value="NAD(P)-binding Rossmann-like Domain"/>
    <property type="match status" value="1"/>
</dbReference>
<comment type="subcellular location">
    <subcellularLocation>
        <location evidence="1">Cytoplasm</location>
    </subcellularLocation>
</comment>
<organism evidence="7 8">
    <name type="scientific">Actinocorallia longicatena</name>
    <dbReference type="NCBI Taxonomy" id="111803"/>
    <lineage>
        <taxon>Bacteria</taxon>
        <taxon>Bacillati</taxon>
        <taxon>Actinomycetota</taxon>
        <taxon>Actinomycetes</taxon>
        <taxon>Streptosporangiales</taxon>
        <taxon>Thermomonosporaceae</taxon>
        <taxon>Actinocorallia</taxon>
    </lineage>
</organism>
<dbReference type="SUPFAM" id="SSF51735">
    <property type="entry name" value="NAD(P)-binding Rossmann-fold domains"/>
    <property type="match status" value="1"/>
</dbReference>
<dbReference type="RefSeq" id="WP_344832269.1">
    <property type="nucleotide sequence ID" value="NZ_BAAAUV010000013.1"/>
</dbReference>
<dbReference type="EMBL" id="BAAAUV010000013">
    <property type="protein sequence ID" value="GAA3222485.1"/>
    <property type="molecule type" value="Genomic_DNA"/>
</dbReference>
<sequence length="308" mass="31647">MRIVTQRQYGDPSVLTVTEVERPRPGFGQVLVKVGAAGVNQVDLFVRAGAFPLLTPPFTLGWDVAGTVEEVGPGITQFAPGDAVFGLSAYPAAGDAYAEYVLADPNDLARIPDGLSTLRAGALPLAALTAWQALAGVADLRPGQRVLVHRAAGGVGHLAVQIAKTRGAHVIGTASSAKHAFLKELGADELIDHTTADYGDLTGVDVVLDLLGGVHGEKSARVLRPGGLLVAAVGGNPGFDDSRAAALGVRFAVVSVRPSAHDLARVAALVAEGRLTVHIEAEFPLAEAAKAHELLASGRVTGKVVLSP</sequence>
<keyword evidence="8" id="KW-1185">Reference proteome</keyword>
<comment type="caution">
    <text evidence="7">The sequence shown here is derived from an EMBL/GenBank/DDBJ whole genome shotgun (WGS) entry which is preliminary data.</text>
</comment>
<evidence type="ECO:0000256" key="1">
    <source>
        <dbReference type="ARBA" id="ARBA00004496"/>
    </source>
</evidence>
<dbReference type="PROSITE" id="PS01162">
    <property type="entry name" value="QOR_ZETA_CRYSTAL"/>
    <property type="match status" value="1"/>
</dbReference>
<dbReference type="InterPro" id="IPR036291">
    <property type="entry name" value="NAD(P)-bd_dom_sf"/>
</dbReference>
<accession>A0ABP6QDM6</accession>
<name>A0ABP6QDM6_9ACTN</name>
<dbReference type="PANTHER" id="PTHR44154:SF1">
    <property type="entry name" value="QUINONE OXIDOREDUCTASE"/>
    <property type="match status" value="1"/>
</dbReference>
<dbReference type="SMART" id="SM00829">
    <property type="entry name" value="PKS_ER"/>
    <property type="match status" value="1"/>
</dbReference>
<dbReference type="InterPro" id="IPR013154">
    <property type="entry name" value="ADH-like_N"/>
</dbReference>
<dbReference type="Proteomes" id="UP001501237">
    <property type="component" value="Unassembled WGS sequence"/>
</dbReference>
<dbReference type="CDD" id="cd05289">
    <property type="entry name" value="MDR_like_2"/>
    <property type="match status" value="1"/>
</dbReference>
<dbReference type="InterPro" id="IPR011032">
    <property type="entry name" value="GroES-like_sf"/>
</dbReference>
<dbReference type="InterPro" id="IPR051603">
    <property type="entry name" value="Zinc-ADH_QOR/CCCR"/>
</dbReference>
<dbReference type="Pfam" id="PF13602">
    <property type="entry name" value="ADH_zinc_N_2"/>
    <property type="match status" value="1"/>
</dbReference>
<evidence type="ECO:0000256" key="2">
    <source>
        <dbReference type="ARBA" id="ARBA00011881"/>
    </source>
</evidence>
<evidence type="ECO:0000256" key="5">
    <source>
        <dbReference type="ARBA" id="ARBA00022884"/>
    </source>
</evidence>
<evidence type="ECO:0000313" key="8">
    <source>
        <dbReference type="Proteomes" id="UP001501237"/>
    </source>
</evidence>
<comment type="subunit">
    <text evidence="2">Homotetramer.</text>
</comment>
<dbReference type="Gene3D" id="3.90.180.10">
    <property type="entry name" value="Medium-chain alcohol dehydrogenases, catalytic domain"/>
    <property type="match status" value="1"/>
</dbReference>
<dbReference type="InterPro" id="IPR002364">
    <property type="entry name" value="Quin_OxRdtase/zeta-crystal_CS"/>
</dbReference>
<feature type="domain" description="Enoyl reductase (ER)" evidence="6">
    <location>
        <begin position="10"/>
        <end position="306"/>
    </location>
</feature>
<evidence type="ECO:0000313" key="7">
    <source>
        <dbReference type="EMBL" id="GAA3222485.1"/>
    </source>
</evidence>
<protein>
    <submittedName>
        <fullName evidence="7">NADP-dependent oxidoreductase</fullName>
    </submittedName>
</protein>
<keyword evidence="4" id="KW-0521">NADP</keyword>
<reference evidence="8" key="1">
    <citation type="journal article" date="2019" name="Int. J. Syst. Evol. Microbiol.">
        <title>The Global Catalogue of Microorganisms (GCM) 10K type strain sequencing project: providing services to taxonomists for standard genome sequencing and annotation.</title>
        <authorList>
            <consortium name="The Broad Institute Genomics Platform"/>
            <consortium name="The Broad Institute Genome Sequencing Center for Infectious Disease"/>
            <person name="Wu L."/>
            <person name="Ma J."/>
        </authorList>
    </citation>
    <scope>NUCLEOTIDE SEQUENCE [LARGE SCALE GENOMIC DNA]</scope>
    <source>
        <strain evidence="8">JCM 9377</strain>
    </source>
</reference>
<evidence type="ECO:0000259" key="6">
    <source>
        <dbReference type="SMART" id="SM00829"/>
    </source>
</evidence>
<dbReference type="SUPFAM" id="SSF50129">
    <property type="entry name" value="GroES-like"/>
    <property type="match status" value="1"/>
</dbReference>
<dbReference type="InterPro" id="IPR020843">
    <property type="entry name" value="ER"/>
</dbReference>
<evidence type="ECO:0000256" key="4">
    <source>
        <dbReference type="ARBA" id="ARBA00022857"/>
    </source>
</evidence>
<proteinExistence type="predicted"/>
<gene>
    <name evidence="7" type="ORF">GCM10010468_48310</name>
</gene>